<keyword evidence="2" id="KW-0521">NADP</keyword>
<dbReference type="InterPro" id="IPR002347">
    <property type="entry name" value="SDR_fam"/>
</dbReference>
<dbReference type="Gene3D" id="3.40.50.720">
    <property type="entry name" value="NAD(P)-binding Rossmann-like Domain"/>
    <property type="match status" value="1"/>
</dbReference>
<evidence type="ECO:0000256" key="3">
    <source>
        <dbReference type="ARBA" id="ARBA00023002"/>
    </source>
</evidence>
<evidence type="ECO:0000256" key="4">
    <source>
        <dbReference type="SAM" id="MobiDB-lite"/>
    </source>
</evidence>
<sequence>MAATWTEMFPPSPTWTEADMKDQYGRVFLVTGGTAGIGYETAKMIYHLNGTIYITSRSESSASKATEPIKSSSPHPSQTIPSGRGTISYVQLNLSDLSTIKGSAEEFLRREKRLDVIIHNAGVMLPADPEEKTEQGYHLQLGINVLAPFLLQHFLTPLLLSTASLPDTRSFSTRVIWVSSSGHRASPVPDGVSWDDLDLLQASKTGLKKEVERYGQSKAMGVMLAYEFARRYHEHGKGILSFSLHPGALKTGLQDNLPRWFNAIFGWLRHDARMGALTECWAGIREVNVESGEGGMPGDGKVGKNGGYVVPWGRWGDGHESVMKGLMERRTGERLWGVLEKMVGDYM</sequence>
<evidence type="ECO:0000313" key="5">
    <source>
        <dbReference type="EMBL" id="CZR66671.1"/>
    </source>
</evidence>
<evidence type="ECO:0000256" key="1">
    <source>
        <dbReference type="ARBA" id="ARBA00006484"/>
    </source>
</evidence>
<keyword evidence="3" id="KW-0560">Oxidoreductase</keyword>
<name>A0A1L7XNN7_9HELO</name>
<keyword evidence="6" id="KW-1185">Reference proteome</keyword>
<accession>A0A1L7XNN7</accession>
<dbReference type="EMBL" id="FJOG01000039">
    <property type="protein sequence ID" value="CZR66671.1"/>
    <property type="molecule type" value="Genomic_DNA"/>
</dbReference>
<proteinExistence type="inferred from homology"/>
<comment type="similarity">
    <text evidence="1">Belongs to the short-chain dehydrogenases/reductases (SDR) family.</text>
</comment>
<dbReference type="STRING" id="576137.A0A1L7XNN7"/>
<evidence type="ECO:0000256" key="2">
    <source>
        <dbReference type="ARBA" id="ARBA00022857"/>
    </source>
</evidence>
<dbReference type="PANTHER" id="PTHR24320">
    <property type="entry name" value="RETINOL DEHYDROGENASE"/>
    <property type="match status" value="1"/>
</dbReference>
<feature type="region of interest" description="Disordered" evidence="4">
    <location>
        <begin position="63"/>
        <end position="83"/>
    </location>
</feature>
<feature type="compositionally biased region" description="Polar residues" evidence="4">
    <location>
        <begin position="63"/>
        <end position="81"/>
    </location>
</feature>
<dbReference type="PANTHER" id="PTHR24320:SF236">
    <property type="entry name" value="SHORT-CHAIN DEHYDROGENASE-RELATED"/>
    <property type="match status" value="1"/>
</dbReference>
<dbReference type="GO" id="GO:0016491">
    <property type="term" value="F:oxidoreductase activity"/>
    <property type="evidence" value="ECO:0007669"/>
    <property type="project" value="UniProtKB-KW"/>
</dbReference>
<dbReference type="SUPFAM" id="SSF51735">
    <property type="entry name" value="NAD(P)-binding Rossmann-fold domains"/>
    <property type="match status" value="1"/>
</dbReference>
<dbReference type="PRINTS" id="PR00081">
    <property type="entry name" value="GDHRDH"/>
</dbReference>
<gene>
    <name evidence="5" type="ORF">PAC_16572</name>
</gene>
<evidence type="ECO:0000313" key="6">
    <source>
        <dbReference type="Proteomes" id="UP000184330"/>
    </source>
</evidence>
<reference evidence="5 6" key="1">
    <citation type="submission" date="2016-03" db="EMBL/GenBank/DDBJ databases">
        <authorList>
            <person name="Ploux O."/>
        </authorList>
    </citation>
    <scope>NUCLEOTIDE SEQUENCE [LARGE SCALE GENOMIC DNA]</scope>
    <source>
        <strain evidence="5 6">UAMH 11012</strain>
    </source>
</reference>
<dbReference type="Proteomes" id="UP000184330">
    <property type="component" value="Unassembled WGS sequence"/>
</dbReference>
<protein>
    <submittedName>
        <fullName evidence="5">Related to light induced alcohol dehydrogenase Bli-4</fullName>
    </submittedName>
</protein>
<dbReference type="AlphaFoldDB" id="A0A1L7XNN7"/>
<dbReference type="OrthoDB" id="191139at2759"/>
<dbReference type="Pfam" id="PF00106">
    <property type="entry name" value="adh_short"/>
    <property type="match status" value="1"/>
</dbReference>
<organism evidence="5 6">
    <name type="scientific">Phialocephala subalpina</name>
    <dbReference type="NCBI Taxonomy" id="576137"/>
    <lineage>
        <taxon>Eukaryota</taxon>
        <taxon>Fungi</taxon>
        <taxon>Dikarya</taxon>
        <taxon>Ascomycota</taxon>
        <taxon>Pezizomycotina</taxon>
        <taxon>Leotiomycetes</taxon>
        <taxon>Helotiales</taxon>
        <taxon>Mollisiaceae</taxon>
        <taxon>Phialocephala</taxon>
        <taxon>Phialocephala fortinii species complex</taxon>
    </lineage>
</organism>
<dbReference type="InterPro" id="IPR036291">
    <property type="entry name" value="NAD(P)-bd_dom_sf"/>
</dbReference>